<keyword evidence="3" id="KW-1185">Reference proteome</keyword>
<reference evidence="2" key="1">
    <citation type="journal article" date="2022" name="Int. J. Mol. Sci.">
        <title>Draft Genome of Tanacetum Coccineum: Genomic Comparison of Closely Related Tanacetum-Family Plants.</title>
        <authorList>
            <person name="Yamashiro T."/>
            <person name="Shiraishi A."/>
            <person name="Nakayama K."/>
            <person name="Satake H."/>
        </authorList>
    </citation>
    <scope>NUCLEOTIDE SEQUENCE</scope>
</reference>
<dbReference type="EMBL" id="BQNB010008961">
    <property type="protein sequence ID" value="GJS56794.1"/>
    <property type="molecule type" value="Genomic_DNA"/>
</dbReference>
<gene>
    <name evidence="2" type="ORF">Tco_0651578</name>
</gene>
<organism evidence="2 3">
    <name type="scientific">Tanacetum coccineum</name>
    <dbReference type="NCBI Taxonomy" id="301880"/>
    <lineage>
        <taxon>Eukaryota</taxon>
        <taxon>Viridiplantae</taxon>
        <taxon>Streptophyta</taxon>
        <taxon>Embryophyta</taxon>
        <taxon>Tracheophyta</taxon>
        <taxon>Spermatophyta</taxon>
        <taxon>Magnoliopsida</taxon>
        <taxon>eudicotyledons</taxon>
        <taxon>Gunneridae</taxon>
        <taxon>Pentapetalae</taxon>
        <taxon>asterids</taxon>
        <taxon>campanulids</taxon>
        <taxon>Asterales</taxon>
        <taxon>Asteraceae</taxon>
        <taxon>Asteroideae</taxon>
        <taxon>Anthemideae</taxon>
        <taxon>Anthemidinae</taxon>
        <taxon>Tanacetum</taxon>
    </lineage>
</organism>
<name>A0ABQ4WV92_9ASTR</name>
<feature type="region of interest" description="Disordered" evidence="1">
    <location>
        <begin position="1"/>
        <end position="50"/>
    </location>
</feature>
<evidence type="ECO:0000256" key="1">
    <source>
        <dbReference type="SAM" id="MobiDB-lite"/>
    </source>
</evidence>
<sequence length="340" mass="38326">MLVPHQAPGGEGLEQPTKTQPTPSPTQPSIGDQPSKTSSSSSHDTTQDSRDSLEGIMGVAGDHVKQIPMIGFFAFELPKDVWLLIIKLKTRNSEVKKKSHPVISHHKAWLRSVSRLSMKRNQEEGVCIQNRGGRMPNLTNLMPLDDVDGWMNLVQDSYTRDIASKRWKGKTEGDEASKAANAAMYDEVQAGNDVRHCLSQDSNGKKRGNMGGYKHSQLKAKSFEEIKEEEELIKKMNERQLMQISVLYYHGKSETKQKNTIPMFLKNLASKIVKIYTGSMVLRLYACAERKYPLTKETLERMLSLRLVAGTASEDAYTLLRFIQKQIDKHGSHNGREKDL</sequence>
<evidence type="ECO:0000313" key="2">
    <source>
        <dbReference type="EMBL" id="GJS56794.1"/>
    </source>
</evidence>
<comment type="caution">
    <text evidence="2">The sequence shown here is derived from an EMBL/GenBank/DDBJ whole genome shotgun (WGS) entry which is preliminary data.</text>
</comment>
<dbReference type="Proteomes" id="UP001151760">
    <property type="component" value="Unassembled WGS sequence"/>
</dbReference>
<evidence type="ECO:0000313" key="3">
    <source>
        <dbReference type="Proteomes" id="UP001151760"/>
    </source>
</evidence>
<proteinExistence type="predicted"/>
<accession>A0ABQ4WV92</accession>
<protein>
    <submittedName>
        <fullName evidence="2">Uncharacterized protein</fullName>
    </submittedName>
</protein>
<reference evidence="2" key="2">
    <citation type="submission" date="2022-01" db="EMBL/GenBank/DDBJ databases">
        <authorList>
            <person name="Yamashiro T."/>
            <person name="Shiraishi A."/>
            <person name="Satake H."/>
            <person name="Nakayama K."/>
        </authorList>
    </citation>
    <scope>NUCLEOTIDE SEQUENCE</scope>
</reference>
<feature type="compositionally biased region" description="Low complexity" evidence="1">
    <location>
        <begin position="35"/>
        <end position="44"/>
    </location>
</feature>